<evidence type="ECO:0000313" key="1">
    <source>
        <dbReference type="EMBL" id="APA84761.1"/>
    </source>
</evidence>
<proteinExistence type="predicted"/>
<name>A0A1I9YEM8_9BURK</name>
<accession>A0A1I9YEM8</accession>
<reference evidence="1" key="1">
    <citation type="submission" date="2016-09" db="EMBL/GenBank/DDBJ databases">
        <title>The Complete Genome of Burkholderia sprentiae wsm5005.</title>
        <authorList>
            <person name="De Meyer S."/>
            <person name="Wang P."/>
            <person name="Terpolilli J."/>
        </authorList>
    </citation>
    <scope>NUCLEOTIDE SEQUENCE [LARGE SCALE GENOMIC DNA]</scope>
    <source>
        <strain evidence="1">WSM5005</strain>
    </source>
</reference>
<protein>
    <submittedName>
        <fullName evidence="1">Uncharacterized protein</fullName>
    </submittedName>
</protein>
<dbReference type="AlphaFoldDB" id="A0A1I9YEM8"/>
<dbReference type="EMBL" id="CP017561">
    <property type="protein sequence ID" value="APA84761.1"/>
    <property type="molecule type" value="Genomic_DNA"/>
</dbReference>
<organism evidence="1">
    <name type="scientific">Paraburkholderia sprentiae WSM5005</name>
    <dbReference type="NCBI Taxonomy" id="754502"/>
    <lineage>
        <taxon>Bacteria</taxon>
        <taxon>Pseudomonadati</taxon>
        <taxon>Pseudomonadota</taxon>
        <taxon>Betaproteobacteria</taxon>
        <taxon>Burkholderiales</taxon>
        <taxon>Burkholderiaceae</taxon>
        <taxon>Paraburkholderia</taxon>
    </lineage>
</organism>
<gene>
    <name evidence="1" type="ORF">BJG93_04670</name>
</gene>
<sequence>MDVGRCTSGVLFIVQIAHEFHFGPHWHWYADTGKLRHEIFGGVHGRGLPQRCLYMMVWHTRYCFLMVMFKPVIGRIVDWKALSSICWPDVA</sequence>